<feature type="transmembrane region" description="Helical" evidence="1">
    <location>
        <begin position="107"/>
        <end position="127"/>
    </location>
</feature>
<evidence type="ECO:0000256" key="1">
    <source>
        <dbReference type="SAM" id="Phobius"/>
    </source>
</evidence>
<reference evidence="2 3" key="1">
    <citation type="submission" date="2020-06" db="EMBL/GenBank/DDBJ databases">
        <title>Genome sequence of 2 isolates from Red Sea Mangroves.</title>
        <authorList>
            <person name="Sefrji F."/>
            <person name="Michoud G."/>
            <person name="Merlino G."/>
            <person name="Daffonchio D."/>
        </authorList>
    </citation>
    <scope>NUCLEOTIDE SEQUENCE [LARGE SCALE GENOMIC DNA]</scope>
    <source>
        <strain evidence="2 3">R1DC25</strain>
    </source>
</reference>
<keyword evidence="1" id="KW-0812">Transmembrane</keyword>
<keyword evidence="3" id="KW-1185">Reference proteome</keyword>
<organism evidence="2 3">
    <name type="scientific">Kaustia mangrovi</name>
    <dbReference type="NCBI Taxonomy" id="2593653"/>
    <lineage>
        <taxon>Bacteria</taxon>
        <taxon>Pseudomonadati</taxon>
        <taxon>Pseudomonadota</taxon>
        <taxon>Alphaproteobacteria</taxon>
        <taxon>Hyphomicrobiales</taxon>
        <taxon>Parvibaculaceae</taxon>
        <taxon>Kaustia</taxon>
    </lineage>
</organism>
<dbReference type="RefSeq" id="WP_213163059.1">
    <property type="nucleotide sequence ID" value="NZ_CP058214.1"/>
</dbReference>
<protein>
    <submittedName>
        <fullName evidence="2">Uncharacterized protein</fullName>
    </submittedName>
</protein>
<accession>A0A7S8C1W7</accession>
<name>A0A7S8C1W7_9HYPH</name>
<keyword evidence="1" id="KW-0472">Membrane</keyword>
<dbReference type="KEGG" id="kmn:HW532_03335"/>
<gene>
    <name evidence="2" type="ORF">HW532_03335</name>
</gene>
<dbReference type="Proteomes" id="UP000593594">
    <property type="component" value="Chromosome"/>
</dbReference>
<proteinExistence type="predicted"/>
<evidence type="ECO:0000313" key="3">
    <source>
        <dbReference type="Proteomes" id="UP000593594"/>
    </source>
</evidence>
<dbReference type="AlphaFoldDB" id="A0A7S8C1W7"/>
<evidence type="ECO:0000313" key="2">
    <source>
        <dbReference type="EMBL" id="QPC41831.1"/>
    </source>
</evidence>
<dbReference type="EMBL" id="CP058214">
    <property type="protein sequence ID" value="QPC41831.1"/>
    <property type="molecule type" value="Genomic_DNA"/>
</dbReference>
<keyword evidence="1" id="KW-1133">Transmembrane helix</keyword>
<sequence>MAHADTPRFFDEDTIPVDVMLVLKAASLLETGEFRVFEIAYRRWFGHAGEEKTIERYFVPYMFNDVVPQWVRHFARHVLELDRRHALDPRAFGLHPRPPNRDARRRGALYAAWIVLFLAVLIAAARLGAGTFGDYDTCMLPPCYTQNR</sequence>